<feature type="transmembrane region" description="Helical" evidence="5">
    <location>
        <begin position="143"/>
        <end position="170"/>
    </location>
</feature>
<feature type="transmembrane region" description="Helical" evidence="5">
    <location>
        <begin position="52"/>
        <end position="73"/>
    </location>
</feature>
<evidence type="ECO:0000259" key="6">
    <source>
        <dbReference type="PROSITE" id="PS50850"/>
    </source>
</evidence>
<protein>
    <submittedName>
        <fullName evidence="7">Facilitated trehalose transporter Tret1</fullName>
    </submittedName>
</protein>
<keyword evidence="2 5" id="KW-0812">Transmembrane</keyword>
<feature type="transmembrane region" description="Helical" evidence="5">
    <location>
        <begin position="208"/>
        <end position="230"/>
    </location>
</feature>
<keyword evidence="3 5" id="KW-1133">Transmembrane helix</keyword>
<keyword evidence="4 5" id="KW-0472">Membrane</keyword>
<evidence type="ECO:0000256" key="2">
    <source>
        <dbReference type="ARBA" id="ARBA00022692"/>
    </source>
</evidence>
<organism evidence="7">
    <name type="scientific">Lygus hesperus</name>
    <name type="common">Western plant bug</name>
    <dbReference type="NCBI Taxonomy" id="30085"/>
    <lineage>
        <taxon>Eukaryota</taxon>
        <taxon>Metazoa</taxon>
        <taxon>Ecdysozoa</taxon>
        <taxon>Arthropoda</taxon>
        <taxon>Hexapoda</taxon>
        <taxon>Insecta</taxon>
        <taxon>Pterygota</taxon>
        <taxon>Neoptera</taxon>
        <taxon>Paraneoptera</taxon>
        <taxon>Hemiptera</taxon>
        <taxon>Heteroptera</taxon>
        <taxon>Panheteroptera</taxon>
        <taxon>Cimicomorpha</taxon>
        <taxon>Miridae</taxon>
        <taxon>Mirini</taxon>
        <taxon>Lygus</taxon>
    </lineage>
</organism>
<dbReference type="EMBL" id="GBHO01003968">
    <property type="protein sequence ID" value="JAG39636.1"/>
    <property type="molecule type" value="Transcribed_RNA"/>
</dbReference>
<dbReference type="SUPFAM" id="SSF103473">
    <property type="entry name" value="MFS general substrate transporter"/>
    <property type="match status" value="1"/>
</dbReference>
<reference evidence="7" key="1">
    <citation type="journal article" date="2014" name="PLoS ONE">
        <title>Transcriptome-Based Identification of ABC Transporters in the Western Tarnished Plant Bug Lygus hesperus.</title>
        <authorList>
            <person name="Hull J.J."/>
            <person name="Chaney K."/>
            <person name="Geib S.M."/>
            <person name="Fabrick J.A."/>
            <person name="Brent C.S."/>
            <person name="Walsh D."/>
            <person name="Lavine L.C."/>
        </authorList>
    </citation>
    <scope>NUCLEOTIDE SEQUENCE</scope>
</reference>
<evidence type="ECO:0000256" key="5">
    <source>
        <dbReference type="SAM" id="Phobius"/>
    </source>
</evidence>
<feature type="transmembrane region" description="Helical" evidence="5">
    <location>
        <begin position="278"/>
        <end position="301"/>
    </location>
</feature>
<evidence type="ECO:0000313" key="7">
    <source>
        <dbReference type="EMBL" id="JAG39636.1"/>
    </source>
</evidence>
<dbReference type="GO" id="GO:0016020">
    <property type="term" value="C:membrane"/>
    <property type="evidence" value="ECO:0007669"/>
    <property type="project" value="UniProtKB-SubCell"/>
</dbReference>
<sequence>MSGLRSNGIFMSAMYLSEIADGSIRGTLITLCSVQINVGILLSYIAGKSLSYKAFNAIMIAIPTIFTLLMSWLPESPPYLMSKGKKKEAKKSLVWLKGGYESAAQHELEAMNQPKAAEAFISTVSITHESITETFKSRGARRALAISVIAFALQMFSGINVVFTFAGIIFKEAGSPLSPEDSSIIMAIIMLVSSIINLVVVDKLGRKPLMYLSFVLNAICMFTLSIFLYIKMRGVDVTDFGWIPIAAIGMYVFSFGIGLSSVPGVIMNEVCSPTIKPAVLATNSVSMVICITIVLQSFPYLDEYLGLYST</sequence>
<evidence type="ECO:0000256" key="1">
    <source>
        <dbReference type="ARBA" id="ARBA00004141"/>
    </source>
</evidence>
<reference evidence="7" key="2">
    <citation type="submission" date="2014-07" db="EMBL/GenBank/DDBJ databases">
        <authorList>
            <person name="Hull J."/>
        </authorList>
    </citation>
    <scope>NUCLEOTIDE SEQUENCE</scope>
</reference>
<dbReference type="InterPro" id="IPR036259">
    <property type="entry name" value="MFS_trans_sf"/>
</dbReference>
<dbReference type="Gene3D" id="1.20.1250.20">
    <property type="entry name" value="MFS general substrate transporter like domains"/>
    <property type="match status" value="1"/>
</dbReference>
<feature type="domain" description="Major facilitator superfamily (MFS) profile" evidence="6">
    <location>
        <begin position="1"/>
        <end position="310"/>
    </location>
</feature>
<dbReference type="PROSITE" id="PS50850">
    <property type="entry name" value="MFS"/>
    <property type="match status" value="1"/>
</dbReference>
<dbReference type="AlphaFoldDB" id="A0A0A9Z6Y3"/>
<dbReference type="InterPro" id="IPR050549">
    <property type="entry name" value="MFS_Trehalose_Transporter"/>
</dbReference>
<dbReference type="Pfam" id="PF00083">
    <property type="entry name" value="Sugar_tr"/>
    <property type="match status" value="1"/>
</dbReference>
<evidence type="ECO:0000256" key="4">
    <source>
        <dbReference type="ARBA" id="ARBA00023136"/>
    </source>
</evidence>
<dbReference type="PANTHER" id="PTHR48021">
    <property type="match status" value="1"/>
</dbReference>
<accession>A0A0A9Z6Y3</accession>
<dbReference type="InterPro" id="IPR005828">
    <property type="entry name" value="MFS_sugar_transport-like"/>
</dbReference>
<proteinExistence type="predicted"/>
<feature type="transmembrane region" description="Helical" evidence="5">
    <location>
        <begin position="182"/>
        <end position="201"/>
    </location>
</feature>
<name>A0A0A9Z6Y3_LYGHE</name>
<dbReference type="PANTHER" id="PTHR48021:SF1">
    <property type="entry name" value="GH07001P-RELATED"/>
    <property type="match status" value="1"/>
</dbReference>
<evidence type="ECO:0000256" key="3">
    <source>
        <dbReference type="ARBA" id="ARBA00022989"/>
    </source>
</evidence>
<dbReference type="GO" id="GO:0022857">
    <property type="term" value="F:transmembrane transporter activity"/>
    <property type="evidence" value="ECO:0007669"/>
    <property type="project" value="InterPro"/>
</dbReference>
<feature type="transmembrane region" description="Helical" evidence="5">
    <location>
        <begin position="242"/>
        <end position="266"/>
    </location>
</feature>
<feature type="transmembrane region" description="Helical" evidence="5">
    <location>
        <begin position="24"/>
        <end position="46"/>
    </location>
</feature>
<gene>
    <name evidence="7" type="primary">Tret1_138</name>
    <name evidence="7" type="ORF">CM83_31177</name>
</gene>
<comment type="subcellular location">
    <subcellularLocation>
        <location evidence="1">Membrane</location>
        <topology evidence="1">Multi-pass membrane protein</topology>
    </subcellularLocation>
</comment>
<dbReference type="InterPro" id="IPR020846">
    <property type="entry name" value="MFS_dom"/>
</dbReference>
<feature type="non-terminal residue" evidence="7">
    <location>
        <position position="310"/>
    </location>
</feature>